<dbReference type="SUPFAM" id="SSF51197">
    <property type="entry name" value="Clavaminate synthase-like"/>
    <property type="match status" value="1"/>
</dbReference>
<evidence type="ECO:0000259" key="6">
    <source>
        <dbReference type="PROSITE" id="PS51184"/>
    </source>
</evidence>
<name>A0A4P7XG23_9ALTE</name>
<evidence type="ECO:0000313" key="7">
    <source>
        <dbReference type="EMBL" id="QCF25655.1"/>
    </source>
</evidence>
<organism evidence="7 8">
    <name type="scientific">Hydrocarboniclastica marina</name>
    <dbReference type="NCBI Taxonomy" id="2259620"/>
    <lineage>
        <taxon>Bacteria</taxon>
        <taxon>Pseudomonadati</taxon>
        <taxon>Pseudomonadota</taxon>
        <taxon>Gammaproteobacteria</taxon>
        <taxon>Alteromonadales</taxon>
        <taxon>Alteromonadaceae</taxon>
        <taxon>Hydrocarboniclastica</taxon>
    </lineage>
</organism>
<dbReference type="KEGG" id="hmi:soil367_06850"/>
<dbReference type="InterPro" id="IPR039994">
    <property type="entry name" value="NO66-like"/>
</dbReference>
<dbReference type="PANTHER" id="PTHR13096:SF8">
    <property type="entry name" value="RIBOSOMAL OXYGENASE 1"/>
    <property type="match status" value="1"/>
</dbReference>
<dbReference type="GO" id="GO:0016706">
    <property type="term" value="F:2-oxoglutarate-dependent dioxygenase activity"/>
    <property type="evidence" value="ECO:0007669"/>
    <property type="project" value="TreeGrafter"/>
</dbReference>
<evidence type="ECO:0000256" key="2">
    <source>
        <dbReference type="ARBA" id="ARBA00022723"/>
    </source>
</evidence>
<keyword evidence="5" id="KW-0408">Iron</keyword>
<reference evidence="7 8" key="1">
    <citation type="submission" date="2018-07" db="EMBL/GenBank/DDBJ databases">
        <title>Marsedoiliclastica nanhaica gen. nov. sp. nov., a novel marine hydrocarbonoclastic bacterium isolated from an in-situ enriched hydrocarbon-degrading consortium in deep-sea sediment.</title>
        <authorList>
            <person name="Dong C."/>
            <person name="Ma T."/>
            <person name="Liu R."/>
            <person name="Shao Z."/>
        </authorList>
    </citation>
    <scope>NUCLEOTIDE SEQUENCE [LARGE SCALE GENOMIC DNA]</scope>
    <source>
        <strain evidence="8">soil36-7</strain>
    </source>
</reference>
<dbReference type="PANTHER" id="PTHR13096">
    <property type="entry name" value="MINA53 MYC INDUCED NUCLEAR ANTIGEN"/>
    <property type="match status" value="1"/>
</dbReference>
<evidence type="ECO:0000256" key="1">
    <source>
        <dbReference type="ARBA" id="ARBA00001954"/>
    </source>
</evidence>
<dbReference type="OrthoDB" id="9764016at2"/>
<comment type="cofactor">
    <cofactor evidence="1">
        <name>Fe(2+)</name>
        <dbReference type="ChEBI" id="CHEBI:29033"/>
    </cofactor>
</comment>
<dbReference type="InterPro" id="IPR003347">
    <property type="entry name" value="JmjC_dom"/>
</dbReference>
<protein>
    <submittedName>
        <fullName evidence="7">Cupin domain-containing protein</fullName>
    </submittedName>
</protein>
<dbReference type="GO" id="GO:0046872">
    <property type="term" value="F:metal ion binding"/>
    <property type="evidence" value="ECO:0007669"/>
    <property type="project" value="UniProtKB-KW"/>
</dbReference>
<dbReference type="Pfam" id="PF20514">
    <property type="entry name" value="WHD_ROXA"/>
    <property type="match status" value="1"/>
</dbReference>
<dbReference type="Gene3D" id="2.60.120.650">
    <property type="entry name" value="Cupin"/>
    <property type="match status" value="1"/>
</dbReference>
<keyword evidence="2" id="KW-0479">Metal-binding</keyword>
<dbReference type="Proteomes" id="UP000298049">
    <property type="component" value="Chromosome"/>
</dbReference>
<dbReference type="Gene3D" id="3.40.366.30">
    <property type="entry name" value="50S ribosomal protein L16 arginine hydroxylase, Chain A, Domain 2"/>
    <property type="match status" value="1"/>
</dbReference>
<dbReference type="RefSeq" id="WP_136548153.1">
    <property type="nucleotide sequence ID" value="NZ_CP031093.1"/>
</dbReference>
<keyword evidence="4" id="KW-0560">Oxidoreductase</keyword>
<keyword evidence="8" id="KW-1185">Reference proteome</keyword>
<dbReference type="SMART" id="SM00558">
    <property type="entry name" value="JmjC"/>
    <property type="match status" value="1"/>
</dbReference>
<feature type="domain" description="JmjC" evidence="6">
    <location>
        <begin position="105"/>
        <end position="233"/>
    </location>
</feature>
<sequence length="398" mass="44142">MTDTLGRTLGHILGDISVEAFLRDYWQKKPLLIRQAIPDFQCPVEPDELAGLACEAEVESRLVIESENGKPWQLHNGPFPESRFASLPPSHWTLLVQGLDHWVPAVADLLDEFRFIPNWRVDDVMASYAPVGGSVGPHFDDYDVFLLQAEGQRRWQIGGACDFSTPRVEGTPLRIIANFEAESSFLLEPGDMLYLPPRIAHWGIAENDCMTLSVGFRSPSHEDILIGFSDHAAATLESGQRYMDPDLKRPENPGLIDAGVLDKLAGVIRRHLDDPGKLASWFGQSVTAPKDSGVVSAPDEPYTATDLQELVGEGRPLCWNEGSRFAYTEAGEARLLFVDGEQYILRGDARHFAPVLCAGRHPDMHELAQLLQDPTLLDLALHLCNQGSLYVPDDEPDE</sequence>
<dbReference type="PROSITE" id="PS51184">
    <property type="entry name" value="JMJC"/>
    <property type="match status" value="1"/>
</dbReference>
<dbReference type="Pfam" id="PF08007">
    <property type="entry name" value="JmjC_2"/>
    <property type="match status" value="1"/>
</dbReference>
<dbReference type="InterPro" id="IPR046799">
    <property type="entry name" value="ROXA-like_wH"/>
</dbReference>
<proteinExistence type="predicted"/>
<dbReference type="EMBL" id="CP031093">
    <property type="protein sequence ID" value="QCF25655.1"/>
    <property type="molecule type" value="Genomic_DNA"/>
</dbReference>
<evidence type="ECO:0000256" key="4">
    <source>
        <dbReference type="ARBA" id="ARBA00023002"/>
    </source>
</evidence>
<evidence type="ECO:0000313" key="8">
    <source>
        <dbReference type="Proteomes" id="UP000298049"/>
    </source>
</evidence>
<dbReference type="AlphaFoldDB" id="A0A4P7XG23"/>
<evidence type="ECO:0000256" key="5">
    <source>
        <dbReference type="ARBA" id="ARBA00023004"/>
    </source>
</evidence>
<gene>
    <name evidence="7" type="ORF">soil367_06850</name>
</gene>
<accession>A0A4P7XG23</accession>
<evidence type="ECO:0000256" key="3">
    <source>
        <dbReference type="ARBA" id="ARBA00022964"/>
    </source>
</evidence>
<keyword evidence="3" id="KW-0223">Dioxygenase</keyword>